<keyword evidence="2" id="KW-1185">Reference proteome</keyword>
<dbReference type="RefSeq" id="WP_246274889.1">
    <property type="nucleotide sequence ID" value="NZ_BLPF01000005.1"/>
</dbReference>
<proteinExistence type="predicted"/>
<organism evidence="1 2">
    <name type="scientific">Phytohabitans houttuyneae</name>
    <dbReference type="NCBI Taxonomy" id="1076126"/>
    <lineage>
        <taxon>Bacteria</taxon>
        <taxon>Bacillati</taxon>
        <taxon>Actinomycetota</taxon>
        <taxon>Actinomycetes</taxon>
        <taxon>Micromonosporales</taxon>
        <taxon>Micromonosporaceae</taxon>
    </lineage>
</organism>
<protein>
    <submittedName>
        <fullName evidence="1">Uncharacterized protein</fullName>
    </submittedName>
</protein>
<accession>A0A6V8KMH1</accession>
<gene>
    <name evidence="1" type="ORF">Phou_105330</name>
</gene>
<dbReference type="Proteomes" id="UP000482800">
    <property type="component" value="Unassembled WGS sequence"/>
</dbReference>
<dbReference type="EMBL" id="BLPF01000005">
    <property type="protein sequence ID" value="GFJ86353.1"/>
    <property type="molecule type" value="Genomic_DNA"/>
</dbReference>
<reference evidence="1 2" key="1">
    <citation type="submission" date="2020-03" db="EMBL/GenBank/DDBJ databases">
        <title>Whole genome shotgun sequence of Phytohabitans houttuyneae NBRC 108639.</title>
        <authorList>
            <person name="Komaki H."/>
            <person name="Tamura T."/>
        </authorList>
    </citation>
    <scope>NUCLEOTIDE SEQUENCE [LARGE SCALE GENOMIC DNA]</scope>
    <source>
        <strain evidence="1 2">NBRC 108639</strain>
    </source>
</reference>
<evidence type="ECO:0000313" key="1">
    <source>
        <dbReference type="EMBL" id="GFJ86353.1"/>
    </source>
</evidence>
<sequence length="64" mass="6718">MCFATGAVLRLQGIGPGLVTVTPASLVSQSYEGGVVDIRLVRRGTATVNIPQDGQTYTITVVIR</sequence>
<dbReference type="AlphaFoldDB" id="A0A6V8KMH1"/>
<evidence type="ECO:0000313" key="2">
    <source>
        <dbReference type="Proteomes" id="UP000482800"/>
    </source>
</evidence>
<reference evidence="1 2" key="2">
    <citation type="submission" date="2020-03" db="EMBL/GenBank/DDBJ databases">
        <authorList>
            <person name="Ichikawa N."/>
            <person name="Kimura A."/>
            <person name="Kitahashi Y."/>
            <person name="Uohara A."/>
        </authorList>
    </citation>
    <scope>NUCLEOTIDE SEQUENCE [LARGE SCALE GENOMIC DNA]</scope>
    <source>
        <strain evidence="1 2">NBRC 108639</strain>
    </source>
</reference>
<name>A0A6V8KMH1_9ACTN</name>
<comment type="caution">
    <text evidence="1">The sequence shown here is derived from an EMBL/GenBank/DDBJ whole genome shotgun (WGS) entry which is preliminary data.</text>
</comment>